<dbReference type="Proteomes" id="UP001162992">
    <property type="component" value="Chromosome 7"/>
</dbReference>
<proteinExistence type="predicted"/>
<name>A0ACC2D696_DIPCM</name>
<keyword evidence="2" id="KW-1185">Reference proteome</keyword>
<evidence type="ECO:0000313" key="2">
    <source>
        <dbReference type="Proteomes" id="UP001162992"/>
    </source>
</evidence>
<gene>
    <name evidence="1" type="ORF">O6H91_07G064700</name>
</gene>
<organism evidence="1 2">
    <name type="scientific">Diphasiastrum complanatum</name>
    <name type="common">Issler's clubmoss</name>
    <name type="synonym">Lycopodium complanatum</name>
    <dbReference type="NCBI Taxonomy" id="34168"/>
    <lineage>
        <taxon>Eukaryota</taxon>
        <taxon>Viridiplantae</taxon>
        <taxon>Streptophyta</taxon>
        <taxon>Embryophyta</taxon>
        <taxon>Tracheophyta</taxon>
        <taxon>Lycopodiopsida</taxon>
        <taxon>Lycopodiales</taxon>
        <taxon>Lycopodiaceae</taxon>
        <taxon>Lycopodioideae</taxon>
        <taxon>Diphasiastrum</taxon>
    </lineage>
</organism>
<evidence type="ECO:0000313" key="1">
    <source>
        <dbReference type="EMBL" id="KAJ7549715.1"/>
    </source>
</evidence>
<comment type="caution">
    <text evidence="1">The sequence shown here is derived from an EMBL/GenBank/DDBJ whole genome shotgun (WGS) entry which is preliminary data.</text>
</comment>
<reference evidence="2" key="1">
    <citation type="journal article" date="2024" name="Proc. Natl. Acad. Sci. U.S.A.">
        <title>Extraordinary preservation of gene collinearity over three hundred million years revealed in homosporous lycophytes.</title>
        <authorList>
            <person name="Li C."/>
            <person name="Wickell D."/>
            <person name="Kuo L.Y."/>
            <person name="Chen X."/>
            <person name="Nie B."/>
            <person name="Liao X."/>
            <person name="Peng D."/>
            <person name="Ji J."/>
            <person name="Jenkins J."/>
            <person name="Williams M."/>
            <person name="Shu S."/>
            <person name="Plott C."/>
            <person name="Barry K."/>
            <person name="Rajasekar S."/>
            <person name="Grimwood J."/>
            <person name="Han X."/>
            <person name="Sun S."/>
            <person name="Hou Z."/>
            <person name="He W."/>
            <person name="Dai G."/>
            <person name="Sun C."/>
            <person name="Schmutz J."/>
            <person name="Leebens-Mack J.H."/>
            <person name="Li F.W."/>
            <person name="Wang L."/>
        </authorList>
    </citation>
    <scope>NUCLEOTIDE SEQUENCE [LARGE SCALE GENOMIC DNA]</scope>
    <source>
        <strain evidence="2">cv. PW_Plant_1</strain>
    </source>
</reference>
<sequence length="704" mass="76846">MPFFFFLRMPCHMSRVWQGFQNFSSHTHGNISVMRAESPAPSRPLLGMFRKRHAGCSSGFSVVDMQMQKPSQRSWWPGSRSHHNSSAAAHKIIQSYYHHTINGHLIAVSTRRSSSNNSCNAVSSRATLISVQSAQFEALSIRKMAEPIQLRQKLLVPTSFGRQPAKRDRFAGFVAEANSAGPADLGGVAGAAGLMEPICPSIPKHPDPALTNEDFMPTMPEKRNFSLLDMTSLWVGLVVGIPSYYLAGSLVEMGMSWWQGIGTVFLGNVLVYFPLVLTGHAGTKYGIPFPVLARASFGVKGANIPTLLRALVGCGWFGIETWIGGQAIFHLVNVWMGGKLNASVIPWIGTTIPELSCFLLFWLLQVGIIINGIESIRELERYSAPILTVLSAALLIWVYVKAGGFGRMLSAPSQFGPNGPKAGQFWKVFFPALTANVGFWATLSLNIPDFTRYAKSQADQMLGQAGIPIFMAAFAFVGLAVTSSTEILFGKVISNPVEVVVKIGGFLPIFLSLIGVILATLTTNIAANVVAPANALVNVNPSMFSFRKGGLLTAALGVLFQPWRLLQSTHGFINTWLIGYSALLGPLGGIILADYYLLRHRHLDIDSLYSSSKEGPYWFFGGINFSAIFALVSGVLPCMPGFLHVAGLLKNVPNGFLVLYDNAWFAGFGIAGLVYLILSISQKWLLIWQKRFQARGLDQNWRHG</sequence>
<protein>
    <submittedName>
        <fullName evidence="1">Uncharacterized protein</fullName>
    </submittedName>
</protein>
<accession>A0ACC2D696</accession>
<dbReference type="EMBL" id="CM055098">
    <property type="protein sequence ID" value="KAJ7549715.1"/>
    <property type="molecule type" value="Genomic_DNA"/>
</dbReference>